<organism evidence="6">
    <name type="scientific">Bosea sp. NBC_00436</name>
    <dbReference type="NCBI Taxonomy" id="2969620"/>
    <lineage>
        <taxon>Bacteria</taxon>
        <taxon>Pseudomonadati</taxon>
        <taxon>Pseudomonadota</taxon>
        <taxon>Alphaproteobacteria</taxon>
        <taxon>Hyphomicrobiales</taxon>
        <taxon>Boseaceae</taxon>
        <taxon>Bosea</taxon>
    </lineage>
</organism>
<dbReference type="InterPro" id="IPR050090">
    <property type="entry name" value="Tyrosine_recombinase_XerCD"/>
</dbReference>
<evidence type="ECO:0000256" key="1">
    <source>
        <dbReference type="ARBA" id="ARBA00008857"/>
    </source>
</evidence>
<comment type="similarity">
    <text evidence="1">Belongs to the 'phage' integrase family.</text>
</comment>
<dbReference type="GO" id="GO:0006310">
    <property type="term" value="P:DNA recombination"/>
    <property type="evidence" value="ECO:0007669"/>
    <property type="project" value="UniProtKB-KW"/>
</dbReference>
<name>A0A9E8CMI7_9HYPH</name>
<keyword evidence="4" id="KW-0233">DNA recombination</keyword>
<dbReference type="InterPro" id="IPR011010">
    <property type="entry name" value="DNA_brk_join_enz"/>
</dbReference>
<dbReference type="Gene3D" id="1.10.443.10">
    <property type="entry name" value="Intergrase catalytic core"/>
    <property type="match status" value="1"/>
</dbReference>
<dbReference type="PROSITE" id="PS51898">
    <property type="entry name" value="TYR_RECOMBINASE"/>
    <property type="match status" value="1"/>
</dbReference>
<evidence type="ECO:0000259" key="5">
    <source>
        <dbReference type="PROSITE" id="PS51898"/>
    </source>
</evidence>
<evidence type="ECO:0000256" key="4">
    <source>
        <dbReference type="ARBA" id="ARBA00023172"/>
    </source>
</evidence>
<dbReference type="InterPro" id="IPR013762">
    <property type="entry name" value="Integrase-like_cat_sf"/>
</dbReference>
<dbReference type="Gene3D" id="1.10.150.130">
    <property type="match status" value="1"/>
</dbReference>
<dbReference type="EMBL" id="CP102774">
    <property type="protein sequence ID" value="UZF88105.1"/>
    <property type="molecule type" value="Genomic_DNA"/>
</dbReference>
<dbReference type="GO" id="GO:0003677">
    <property type="term" value="F:DNA binding"/>
    <property type="evidence" value="ECO:0007669"/>
    <property type="project" value="UniProtKB-KW"/>
</dbReference>
<dbReference type="GO" id="GO:0015074">
    <property type="term" value="P:DNA integration"/>
    <property type="evidence" value="ECO:0007669"/>
    <property type="project" value="UniProtKB-KW"/>
</dbReference>
<evidence type="ECO:0000313" key="6">
    <source>
        <dbReference type="EMBL" id="UZF88105.1"/>
    </source>
</evidence>
<evidence type="ECO:0000256" key="2">
    <source>
        <dbReference type="ARBA" id="ARBA00022908"/>
    </source>
</evidence>
<evidence type="ECO:0000256" key="3">
    <source>
        <dbReference type="ARBA" id="ARBA00023125"/>
    </source>
</evidence>
<dbReference type="PANTHER" id="PTHR30349:SF41">
    <property type="entry name" value="INTEGRASE_RECOMBINASE PROTEIN MJ0367-RELATED"/>
    <property type="match status" value="1"/>
</dbReference>
<dbReference type="InterPro" id="IPR046668">
    <property type="entry name" value="DUF6538"/>
</dbReference>
<keyword evidence="3" id="KW-0238">DNA-binding</keyword>
<feature type="domain" description="Tyr recombinase" evidence="5">
    <location>
        <begin position="356"/>
        <end position="560"/>
    </location>
</feature>
<sequence>MAGKIRHLLPRNGRYYARLTVPASLRPIVGKRELTEPLGADRTVAIRLLSSAVHRMQVELDQARDRLALANPATPSRRRPMSVRQLALAHYNAEMNHDTMLRSLPGAYDPQGAALFRTKLVYILKRAANGGAADDELRGLIQDCISEFEDAGTQVPSPGTDDWRALARTLAGVRAEALENMFRRDRGEAETAPKHPMLIPASELPSNATDPLRVRMIGPDSTKALSVVLPAMMTEKQGRPGTVFEYEVAVRMFEEFLGEAKPAYRITRQDVLAYKNALLETPANYTKRFPDKTLPEAIRLNKARKAPFPALNATTINDKWLSRLSALLTWCVNNSVIPDNPAKGVRVDRSARDPEDDRVPFSTADLQQIFAAPLFDPSPKLTEKRWALLIALYSGMRASEIAQLRLDSISEVRGVLAFAVEEKTKNRQSRRLIPVHKTLLALGLQDRIAELRKNGSDRLFPEWFRDGQKAIQNAEAKKRVVNQPYSQFIPRWFNRTHLPNAGVHDQNKVFHSFRHTLKTAMKVAGVAKSLRDEIAGHNDASAGAAYEHETALDVLRDALQKVEFDLPAVAARMKK</sequence>
<protein>
    <submittedName>
        <fullName evidence="6">Tyrosine-type recombinase/integrase</fullName>
    </submittedName>
</protein>
<dbReference type="InterPro" id="IPR010998">
    <property type="entry name" value="Integrase_recombinase_N"/>
</dbReference>
<dbReference type="CDD" id="cd01184">
    <property type="entry name" value="INT_C_like_1"/>
    <property type="match status" value="1"/>
</dbReference>
<keyword evidence="2" id="KW-0229">DNA integration</keyword>
<dbReference type="InterPro" id="IPR002104">
    <property type="entry name" value="Integrase_catalytic"/>
</dbReference>
<dbReference type="SUPFAM" id="SSF56349">
    <property type="entry name" value="DNA breaking-rejoining enzymes"/>
    <property type="match status" value="1"/>
</dbReference>
<dbReference type="AlphaFoldDB" id="A0A9E8CMI7"/>
<dbReference type="Pfam" id="PF20172">
    <property type="entry name" value="DUF6538"/>
    <property type="match status" value="1"/>
</dbReference>
<reference evidence="6" key="1">
    <citation type="submission" date="2022-08" db="EMBL/GenBank/DDBJ databases">
        <title>Complete Genome Sequences of 2 Bosea sp. soil isolates.</title>
        <authorList>
            <person name="Alvarez Arevalo M."/>
            <person name="Sterndorff E.B."/>
            <person name="Faurdal D."/>
            <person name="Joergensen T.S."/>
            <person name="Weber T."/>
        </authorList>
    </citation>
    <scope>NUCLEOTIDE SEQUENCE</scope>
    <source>
        <strain evidence="6">NBC_00436</strain>
    </source>
</reference>
<accession>A0A9E8CMI7</accession>
<gene>
    <name evidence="6" type="ORF">NWE54_04765</name>
</gene>
<dbReference type="PANTHER" id="PTHR30349">
    <property type="entry name" value="PHAGE INTEGRASE-RELATED"/>
    <property type="match status" value="1"/>
</dbReference>
<proteinExistence type="inferred from homology"/>
<dbReference type="Pfam" id="PF00589">
    <property type="entry name" value="Phage_integrase"/>
    <property type="match status" value="1"/>
</dbReference>